<proteinExistence type="predicted"/>
<keyword evidence="3" id="KW-1185">Reference proteome</keyword>
<keyword evidence="1" id="KW-0472">Membrane</keyword>
<dbReference type="Proteomes" id="UP001603857">
    <property type="component" value="Unassembled WGS sequence"/>
</dbReference>
<dbReference type="EMBL" id="JBGMDY010000005">
    <property type="protein sequence ID" value="KAL2333672.1"/>
    <property type="molecule type" value="Genomic_DNA"/>
</dbReference>
<dbReference type="AlphaFoldDB" id="A0ABD1MD07"/>
<evidence type="ECO:0000256" key="1">
    <source>
        <dbReference type="SAM" id="Phobius"/>
    </source>
</evidence>
<protein>
    <submittedName>
        <fullName evidence="2">Uncharacterized protein</fullName>
    </submittedName>
</protein>
<keyword evidence="1" id="KW-0812">Transmembrane</keyword>
<comment type="caution">
    <text evidence="2">The sequence shown here is derived from an EMBL/GenBank/DDBJ whole genome shotgun (WGS) entry which is preliminary data.</text>
</comment>
<accession>A0ABD1MD07</accession>
<gene>
    <name evidence="2" type="ORF">Fmac_014885</name>
</gene>
<feature type="transmembrane region" description="Helical" evidence="1">
    <location>
        <begin position="33"/>
        <end position="54"/>
    </location>
</feature>
<name>A0ABD1MD07_9FABA</name>
<evidence type="ECO:0000313" key="3">
    <source>
        <dbReference type="Proteomes" id="UP001603857"/>
    </source>
</evidence>
<reference evidence="2 3" key="1">
    <citation type="submission" date="2024-08" db="EMBL/GenBank/DDBJ databases">
        <title>Insights into the chromosomal genome structure of Flemingia macrophylla.</title>
        <authorList>
            <person name="Ding Y."/>
            <person name="Zhao Y."/>
            <person name="Bi W."/>
            <person name="Wu M."/>
            <person name="Zhao G."/>
            <person name="Gong Y."/>
            <person name="Li W."/>
            <person name="Zhang P."/>
        </authorList>
    </citation>
    <scope>NUCLEOTIDE SEQUENCE [LARGE SCALE GENOMIC DNA]</scope>
    <source>
        <strain evidence="2">DYQJB</strain>
        <tissue evidence="2">Leaf</tissue>
    </source>
</reference>
<keyword evidence="1" id="KW-1133">Transmembrane helix</keyword>
<sequence>MAHSYLIFFFPELLTHSFLHPIRIYLRVQGVTHLIIGVVAASNFSILFFLLLHVSPRCAAPTRDCLFGWKPLLRLDLPRVEVVRDHDRLVWPPHSPHRHRCFHGDSYSDHFSHLHLLLFTQFRGFDSHGNELGANCPSHARLSAVVSVFLAEIMGFSAMFFTGWRRIFTGDEGWFCLSLEPLPLSLSLLPLCMF</sequence>
<evidence type="ECO:0000313" key="2">
    <source>
        <dbReference type="EMBL" id="KAL2333672.1"/>
    </source>
</evidence>
<organism evidence="2 3">
    <name type="scientific">Flemingia macrophylla</name>
    <dbReference type="NCBI Taxonomy" id="520843"/>
    <lineage>
        <taxon>Eukaryota</taxon>
        <taxon>Viridiplantae</taxon>
        <taxon>Streptophyta</taxon>
        <taxon>Embryophyta</taxon>
        <taxon>Tracheophyta</taxon>
        <taxon>Spermatophyta</taxon>
        <taxon>Magnoliopsida</taxon>
        <taxon>eudicotyledons</taxon>
        <taxon>Gunneridae</taxon>
        <taxon>Pentapetalae</taxon>
        <taxon>rosids</taxon>
        <taxon>fabids</taxon>
        <taxon>Fabales</taxon>
        <taxon>Fabaceae</taxon>
        <taxon>Papilionoideae</taxon>
        <taxon>50 kb inversion clade</taxon>
        <taxon>NPAAA clade</taxon>
        <taxon>indigoferoid/millettioid clade</taxon>
        <taxon>Phaseoleae</taxon>
        <taxon>Flemingia</taxon>
    </lineage>
</organism>